<reference evidence="3" key="1">
    <citation type="submission" date="2005-09" db="EMBL/GenBank/DDBJ databases">
        <authorList>
            <person name="Mural R.J."/>
            <person name="Li P.W."/>
            <person name="Adams M.D."/>
            <person name="Amanatides P.G."/>
            <person name="Baden-Tillson H."/>
            <person name="Barnstead M."/>
            <person name="Chin S.H."/>
            <person name="Dew I."/>
            <person name="Evans C.A."/>
            <person name="Ferriera S."/>
            <person name="Flanigan M."/>
            <person name="Fosler C."/>
            <person name="Glodek A."/>
            <person name="Gu Z."/>
            <person name="Holt R.A."/>
            <person name="Jennings D."/>
            <person name="Kraft C.L."/>
            <person name="Lu F."/>
            <person name="Nguyen T."/>
            <person name="Nusskern D.R."/>
            <person name="Pfannkoch C.M."/>
            <person name="Sitter C."/>
            <person name="Sutton G.G."/>
            <person name="Venter J.C."/>
            <person name="Wang Z."/>
            <person name="Woodage T."/>
            <person name="Zheng X.H."/>
            <person name="Zhong F."/>
        </authorList>
    </citation>
    <scope>NUCLEOTIDE SEQUENCE [LARGE SCALE GENOMIC DNA]</scope>
    <source>
        <strain>BN</strain>
        <strain evidence="3">Sprague-Dawley</strain>
    </source>
</reference>
<feature type="region of interest" description="Disordered" evidence="1">
    <location>
        <begin position="1"/>
        <end position="20"/>
    </location>
</feature>
<dbReference type="Proteomes" id="UP000234681">
    <property type="component" value="Chromosome 6"/>
</dbReference>
<feature type="compositionally biased region" description="Polar residues" evidence="1">
    <location>
        <begin position="1"/>
        <end position="17"/>
    </location>
</feature>
<protein>
    <submittedName>
        <fullName evidence="2">RCG65856</fullName>
    </submittedName>
</protein>
<evidence type="ECO:0000313" key="3">
    <source>
        <dbReference type="Proteomes" id="UP000234681"/>
    </source>
</evidence>
<evidence type="ECO:0000313" key="2">
    <source>
        <dbReference type="EMBL" id="EDL81668.1"/>
    </source>
</evidence>
<accession>A6JEC4</accession>
<evidence type="ECO:0000256" key="1">
    <source>
        <dbReference type="SAM" id="MobiDB-lite"/>
    </source>
</evidence>
<dbReference type="AlphaFoldDB" id="A6JEC4"/>
<proteinExistence type="predicted"/>
<dbReference type="EMBL" id="CH473982">
    <property type="protein sequence ID" value="EDL81668.1"/>
    <property type="molecule type" value="Genomic_DNA"/>
</dbReference>
<gene>
    <name evidence="2" type="ORF">rCG_65856</name>
</gene>
<organism evidence="2 3">
    <name type="scientific">Rattus norvegicus</name>
    <name type="common">Rat</name>
    <dbReference type="NCBI Taxonomy" id="10116"/>
    <lineage>
        <taxon>Eukaryota</taxon>
        <taxon>Metazoa</taxon>
        <taxon>Chordata</taxon>
        <taxon>Craniata</taxon>
        <taxon>Vertebrata</taxon>
        <taxon>Euteleostomi</taxon>
        <taxon>Mammalia</taxon>
        <taxon>Eutheria</taxon>
        <taxon>Euarchontoglires</taxon>
        <taxon>Glires</taxon>
        <taxon>Rodentia</taxon>
        <taxon>Myomorpha</taxon>
        <taxon>Muroidea</taxon>
        <taxon>Muridae</taxon>
        <taxon>Murinae</taxon>
        <taxon>Rattus</taxon>
    </lineage>
</organism>
<name>A6JEC4_RAT</name>
<sequence>MYTNRKSATEENSSTNWRKAGSCLVKGGQVAEPKLTTSGRSALAKSRRWHSAPSAVFSEAQLLPASGLDTCTTLELGASSPNLT</sequence>